<comment type="catalytic activity">
    <reaction evidence="21">
        <text>O(6)-methyl-dGTP + H2O = O(6)-methyl-dGMP + diphosphate + H(+)</text>
        <dbReference type="Rhea" id="RHEA:67600"/>
        <dbReference type="ChEBI" id="CHEBI:15377"/>
        <dbReference type="ChEBI" id="CHEBI:15378"/>
        <dbReference type="ChEBI" id="CHEBI:33019"/>
        <dbReference type="ChEBI" id="CHEBI:169974"/>
        <dbReference type="ChEBI" id="CHEBI:169975"/>
    </reaction>
    <physiologicalReaction direction="left-to-right" evidence="21">
        <dbReference type="Rhea" id="RHEA:67601"/>
    </physiologicalReaction>
</comment>
<dbReference type="PANTHER" id="PTHR43758">
    <property type="entry name" value="7,8-DIHYDRO-8-OXOGUANINE TRIPHOSPHATASE"/>
    <property type="match status" value="1"/>
</dbReference>
<evidence type="ECO:0000256" key="3">
    <source>
        <dbReference type="ARBA" id="ARBA00005582"/>
    </source>
</evidence>
<comment type="similarity">
    <text evidence="3">Belongs to the Nudix hydrolase family.</text>
</comment>
<comment type="cofactor">
    <cofactor evidence="1">
        <name>Mg(2+)</name>
        <dbReference type="ChEBI" id="CHEBI:18420"/>
    </cofactor>
</comment>
<evidence type="ECO:0000256" key="17">
    <source>
        <dbReference type="ARBA" id="ARBA00030682"/>
    </source>
</evidence>
<evidence type="ECO:0000256" key="7">
    <source>
        <dbReference type="ARBA" id="ARBA00022842"/>
    </source>
</evidence>
<dbReference type="HOGENOM" id="CLU_037162_11_1_1"/>
<dbReference type="OrthoDB" id="447842at2759"/>
<comment type="subunit">
    <text evidence="4">Monomer.</text>
</comment>
<comment type="catalytic activity">
    <reaction evidence="9">
        <text>8-oxo-dATP + H2O = 8-oxo-dAMP + diphosphate + H(+)</text>
        <dbReference type="Rhea" id="RHEA:65396"/>
        <dbReference type="ChEBI" id="CHEBI:15377"/>
        <dbReference type="ChEBI" id="CHEBI:15378"/>
        <dbReference type="ChEBI" id="CHEBI:33019"/>
        <dbReference type="ChEBI" id="CHEBI:71361"/>
        <dbReference type="ChEBI" id="CHEBI:172871"/>
    </reaction>
    <physiologicalReaction direction="left-to-right" evidence="9">
        <dbReference type="Rhea" id="RHEA:65397"/>
    </physiologicalReaction>
</comment>
<dbReference type="PRINTS" id="PR01403">
    <property type="entry name" value="8OXTPHPHTASE"/>
</dbReference>
<sequence>MDATVLPPGLNGSLKVFVEGGCDTDWRPYTQTRLYTNAFVINDDKLLLGFKKRGFGANLYNGFGGKVEPGETPIEAARRELREEAGIDAPLEHAGTLVFLTEGTEWAFHIDVFSARSYTGIPTETDEMRPEWFSLAENSVNGDDDRSGLTSSTTTTTGSLPSIPYSRMWADDIYWLPHLVEGKRFAGRADFAKDGDTYVMKKFWFGLVC</sequence>
<evidence type="ECO:0000256" key="12">
    <source>
        <dbReference type="ARBA" id="ARBA00024596"/>
    </source>
</evidence>
<reference evidence="26" key="2">
    <citation type="submission" date="2015-01" db="EMBL/GenBank/DDBJ databases">
        <title>Evolutionary Origins and Diversification of the Mycorrhizal Mutualists.</title>
        <authorList>
            <consortium name="DOE Joint Genome Institute"/>
            <consortium name="Mycorrhizal Genomics Consortium"/>
            <person name="Kohler A."/>
            <person name="Kuo A."/>
            <person name="Nagy L.G."/>
            <person name="Floudas D."/>
            <person name="Copeland A."/>
            <person name="Barry K.W."/>
            <person name="Cichocki N."/>
            <person name="Veneault-Fourrey C."/>
            <person name="LaButti K."/>
            <person name="Lindquist E.A."/>
            <person name="Lipzen A."/>
            <person name="Lundell T."/>
            <person name="Morin E."/>
            <person name="Murat C."/>
            <person name="Riley R."/>
            <person name="Ohm R."/>
            <person name="Sun H."/>
            <person name="Tunlid A."/>
            <person name="Henrissat B."/>
            <person name="Grigoriev I.V."/>
            <person name="Hibbett D.S."/>
            <person name="Martin F."/>
        </authorList>
    </citation>
    <scope>NUCLEOTIDE SEQUENCE [LARGE SCALE GENOMIC DNA]</scope>
    <source>
        <strain evidence="26">441</strain>
    </source>
</reference>
<dbReference type="InterPro" id="IPR015797">
    <property type="entry name" value="NUDIX_hydrolase-like_dom_sf"/>
</dbReference>
<evidence type="ECO:0000256" key="15">
    <source>
        <dbReference type="ARBA" id="ARBA00029673"/>
    </source>
</evidence>
<dbReference type="PANTHER" id="PTHR43758:SF2">
    <property type="entry name" value="OXIDIZED PURINE NUCLEOSIDE TRIPHOSPHATE HYDROLASE"/>
    <property type="match status" value="1"/>
</dbReference>
<evidence type="ECO:0000256" key="6">
    <source>
        <dbReference type="ARBA" id="ARBA00022801"/>
    </source>
</evidence>
<comment type="catalytic activity">
    <reaction evidence="12">
        <text>2-oxo-ATP + H2O = 2-oxo-AMP + diphosphate + H(+)</text>
        <dbReference type="Rhea" id="RHEA:67392"/>
        <dbReference type="ChEBI" id="CHEBI:15377"/>
        <dbReference type="ChEBI" id="CHEBI:15378"/>
        <dbReference type="ChEBI" id="CHEBI:33019"/>
        <dbReference type="ChEBI" id="CHEBI:71395"/>
        <dbReference type="ChEBI" id="CHEBI:172878"/>
    </reaction>
    <physiologicalReaction direction="left-to-right" evidence="12">
        <dbReference type="Rhea" id="RHEA:67393"/>
    </physiologicalReaction>
</comment>
<dbReference type="STRING" id="765257.A0A0C9ZQ13"/>
<evidence type="ECO:0000256" key="11">
    <source>
        <dbReference type="ARBA" id="ARBA00024486"/>
    </source>
</evidence>
<evidence type="ECO:0000256" key="2">
    <source>
        <dbReference type="ARBA" id="ARBA00004123"/>
    </source>
</evidence>
<dbReference type="Gene3D" id="3.90.79.10">
    <property type="entry name" value="Nucleoside Triphosphate Pyrophosphohydrolase"/>
    <property type="match status" value="1"/>
</dbReference>
<evidence type="ECO:0000259" key="24">
    <source>
        <dbReference type="PROSITE" id="PS51462"/>
    </source>
</evidence>
<keyword evidence="6" id="KW-0378">Hydrolase</keyword>
<evidence type="ECO:0000313" key="25">
    <source>
        <dbReference type="EMBL" id="KIK24377.1"/>
    </source>
</evidence>
<evidence type="ECO:0000256" key="14">
    <source>
        <dbReference type="ARBA" id="ARBA00026218"/>
    </source>
</evidence>
<comment type="catalytic activity">
    <reaction evidence="10">
        <text>2-oxo-dATP + H2O = 2-oxo-dAMP + diphosphate + H(+)</text>
        <dbReference type="Rhea" id="RHEA:31583"/>
        <dbReference type="ChEBI" id="CHEBI:15377"/>
        <dbReference type="ChEBI" id="CHEBI:15378"/>
        <dbReference type="ChEBI" id="CHEBI:33019"/>
        <dbReference type="ChEBI" id="CHEBI:63212"/>
        <dbReference type="ChEBI" id="CHEBI:77897"/>
        <dbReference type="EC" id="3.6.1.56"/>
    </reaction>
    <physiologicalReaction direction="left-to-right" evidence="10">
        <dbReference type="Rhea" id="RHEA:31584"/>
    </physiologicalReaction>
</comment>
<evidence type="ECO:0000256" key="19">
    <source>
        <dbReference type="ARBA" id="ARBA00032071"/>
    </source>
</evidence>
<gene>
    <name evidence="25" type="ORF">PISMIDRAFT_10230</name>
</gene>
<evidence type="ECO:0000256" key="1">
    <source>
        <dbReference type="ARBA" id="ARBA00001946"/>
    </source>
</evidence>
<evidence type="ECO:0000256" key="8">
    <source>
        <dbReference type="ARBA" id="ARBA00023242"/>
    </source>
</evidence>
<organism evidence="25 26">
    <name type="scientific">Pisolithus microcarpus 441</name>
    <dbReference type="NCBI Taxonomy" id="765257"/>
    <lineage>
        <taxon>Eukaryota</taxon>
        <taxon>Fungi</taxon>
        <taxon>Dikarya</taxon>
        <taxon>Basidiomycota</taxon>
        <taxon>Agaricomycotina</taxon>
        <taxon>Agaricomycetes</taxon>
        <taxon>Agaricomycetidae</taxon>
        <taxon>Boletales</taxon>
        <taxon>Sclerodermatineae</taxon>
        <taxon>Pisolithaceae</taxon>
        <taxon>Pisolithus</taxon>
    </lineage>
</organism>
<evidence type="ECO:0000256" key="4">
    <source>
        <dbReference type="ARBA" id="ARBA00011245"/>
    </source>
</evidence>
<accession>A0A0C9ZQ13</accession>
<dbReference type="Proteomes" id="UP000054018">
    <property type="component" value="Unassembled WGS sequence"/>
</dbReference>
<protein>
    <recommendedName>
        <fullName evidence="14">Oxidized purine nucleoside triphosphate hydrolase</fullName>
        <ecNumber evidence="13">3.6.1.56</ecNumber>
    </recommendedName>
    <alternativeName>
        <fullName evidence="18">2-hydroxy-dATP diphosphatase</fullName>
    </alternativeName>
    <alternativeName>
        <fullName evidence="17">7,8-dihydro-8-oxoguanine triphosphatase</fullName>
    </alternativeName>
    <alternativeName>
        <fullName evidence="16">8-oxo-dGTPase</fullName>
    </alternativeName>
    <alternativeName>
        <fullName evidence="19">Methylated purine nucleoside triphosphate hydrolase</fullName>
    </alternativeName>
    <alternativeName>
        <fullName evidence="15">Nucleoside diphosphate-linked moiety X motif 1</fullName>
    </alternativeName>
</protein>
<evidence type="ECO:0000313" key="26">
    <source>
        <dbReference type="Proteomes" id="UP000054018"/>
    </source>
</evidence>
<evidence type="ECO:0000256" key="10">
    <source>
        <dbReference type="ARBA" id="ARBA00024459"/>
    </source>
</evidence>
<keyword evidence="8" id="KW-0539">Nucleus</keyword>
<feature type="domain" description="Nudix hydrolase" evidence="24">
    <location>
        <begin position="31"/>
        <end position="156"/>
    </location>
</feature>
<dbReference type="SUPFAM" id="SSF55811">
    <property type="entry name" value="Nudix"/>
    <property type="match status" value="1"/>
</dbReference>
<evidence type="ECO:0000256" key="5">
    <source>
        <dbReference type="ARBA" id="ARBA00022723"/>
    </source>
</evidence>
<dbReference type="PROSITE" id="PS00893">
    <property type="entry name" value="NUDIX_BOX"/>
    <property type="match status" value="1"/>
</dbReference>
<keyword evidence="5" id="KW-0479">Metal-binding</keyword>
<evidence type="ECO:0000256" key="22">
    <source>
        <dbReference type="ARBA" id="ARBA00049032"/>
    </source>
</evidence>
<evidence type="ECO:0000256" key="23">
    <source>
        <dbReference type="ARBA" id="ARBA00053094"/>
    </source>
</evidence>
<evidence type="ECO:0000256" key="20">
    <source>
        <dbReference type="ARBA" id="ARBA00048002"/>
    </source>
</evidence>
<comment type="catalytic activity">
    <reaction evidence="22">
        <text>N(6)-methyl-dATP + H2O = N(6)-methyl-dAMP + diphosphate + H(+)</text>
        <dbReference type="Rhea" id="RHEA:67604"/>
        <dbReference type="ChEBI" id="CHEBI:15377"/>
        <dbReference type="ChEBI" id="CHEBI:15378"/>
        <dbReference type="ChEBI" id="CHEBI:33019"/>
        <dbReference type="ChEBI" id="CHEBI:169976"/>
        <dbReference type="ChEBI" id="CHEBI:172872"/>
    </reaction>
    <physiologicalReaction direction="left-to-right" evidence="22">
        <dbReference type="Rhea" id="RHEA:67605"/>
    </physiologicalReaction>
</comment>
<evidence type="ECO:0000256" key="9">
    <source>
        <dbReference type="ARBA" id="ARBA00024448"/>
    </source>
</evidence>
<dbReference type="GO" id="GO:0008828">
    <property type="term" value="F:dATP diphosphatase activity"/>
    <property type="evidence" value="ECO:0007669"/>
    <property type="project" value="UniProtKB-EC"/>
</dbReference>
<dbReference type="EMBL" id="KN833716">
    <property type="protein sequence ID" value="KIK24377.1"/>
    <property type="molecule type" value="Genomic_DNA"/>
</dbReference>
<dbReference type="GO" id="GO:0008413">
    <property type="term" value="F:8-oxo-7,8-dihydroguanosine triphosphate pyrophosphatase activity"/>
    <property type="evidence" value="ECO:0007669"/>
    <property type="project" value="InterPro"/>
</dbReference>
<dbReference type="InterPro" id="IPR003563">
    <property type="entry name" value="8ODP"/>
</dbReference>
<dbReference type="PROSITE" id="PS51462">
    <property type="entry name" value="NUDIX"/>
    <property type="match status" value="1"/>
</dbReference>
<dbReference type="Pfam" id="PF00293">
    <property type="entry name" value="NUDIX"/>
    <property type="match status" value="1"/>
</dbReference>
<reference evidence="25 26" key="1">
    <citation type="submission" date="2014-04" db="EMBL/GenBank/DDBJ databases">
        <authorList>
            <consortium name="DOE Joint Genome Institute"/>
            <person name="Kuo A."/>
            <person name="Kohler A."/>
            <person name="Costa M.D."/>
            <person name="Nagy L.G."/>
            <person name="Floudas D."/>
            <person name="Copeland A."/>
            <person name="Barry K.W."/>
            <person name="Cichocki N."/>
            <person name="Veneault-Fourrey C."/>
            <person name="LaButti K."/>
            <person name="Lindquist E.A."/>
            <person name="Lipzen A."/>
            <person name="Lundell T."/>
            <person name="Morin E."/>
            <person name="Murat C."/>
            <person name="Sun H."/>
            <person name="Tunlid A."/>
            <person name="Henrissat B."/>
            <person name="Grigoriev I.V."/>
            <person name="Hibbett D.S."/>
            <person name="Martin F."/>
            <person name="Nordberg H.P."/>
            <person name="Cantor M.N."/>
            <person name="Hua S.X."/>
        </authorList>
    </citation>
    <scope>NUCLEOTIDE SEQUENCE [LARGE SCALE GENOMIC DNA]</scope>
    <source>
        <strain evidence="25 26">441</strain>
    </source>
</reference>
<evidence type="ECO:0000256" key="16">
    <source>
        <dbReference type="ARBA" id="ARBA00030634"/>
    </source>
</evidence>
<dbReference type="CDD" id="cd03427">
    <property type="entry name" value="NUDIX_MTH1_Nudt1"/>
    <property type="match status" value="1"/>
</dbReference>
<comment type="catalytic activity">
    <reaction evidence="20">
        <text>N(6)-methyl-ATP + H2O = N(6)-methyl-AMP + diphosphate + H(+)</text>
        <dbReference type="Rhea" id="RHEA:67608"/>
        <dbReference type="ChEBI" id="CHEBI:15377"/>
        <dbReference type="ChEBI" id="CHEBI:15378"/>
        <dbReference type="ChEBI" id="CHEBI:33019"/>
        <dbReference type="ChEBI" id="CHEBI:144842"/>
        <dbReference type="ChEBI" id="CHEBI:172873"/>
    </reaction>
    <physiologicalReaction direction="left-to-right" evidence="20">
        <dbReference type="Rhea" id="RHEA:67609"/>
    </physiologicalReaction>
</comment>
<comment type="catalytic activity">
    <reaction evidence="11">
        <text>8-oxo-dGTP + H2O = 8-oxo-dGMP + diphosphate + H(+)</text>
        <dbReference type="Rhea" id="RHEA:31575"/>
        <dbReference type="ChEBI" id="CHEBI:15377"/>
        <dbReference type="ChEBI" id="CHEBI:15378"/>
        <dbReference type="ChEBI" id="CHEBI:33019"/>
        <dbReference type="ChEBI" id="CHEBI:63224"/>
        <dbReference type="ChEBI" id="CHEBI:77896"/>
    </reaction>
    <physiologicalReaction direction="left-to-right" evidence="11">
        <dbReference type="Rhea" id="RHEA:31576"/>
    </physiologicalReaction>
</comment>
<name>A0A0C9ZQ13_9AGAM</name>
<dbReference type="GO" id="GO:0005737">
    <property type="term" value="C:cytoplasm"/>
    <property type="evidence" value="ECO:0007669"/>
    <property type="project" value="TreeGrafter"/>
</dbReference>
<dbReference type="GO" id="GO:0005634">
    <property type="term" value="C:nucleus"/>
    <property type="evidence" value="ECO:0007669"/>
    <property type="project" value="UniProtKB-SubCell"/>
</dbReference>
<comment type="subcellular location">
    <subcellularLocation>
        <location evidence="2">Nucleus</location>
    </subcellularLocation>
</comment>
<dbReference type="GO" id="GO:0042262">
    <property type="term" value="P:DNA protection"/>
    <property type="evidence" value="ECO:0007669"/>
    <property type="project" value="InterPro"/>
</dbReference>
<dbReference type="EC" id="3.6.1.56" evidence="13"/>
<dbReference type="InterPro" id="IPR020084">
    <property type="entry name" value="NUDIX_hydrolase_CS"/>
</dbReference>
<evidence type="ECO:0000256" key="18">
    <source>
        <dbReference type="ARBA" id="ARBA00031927"/>
    </source>
</evidence>
<keyword evidence="7" id="KW-0460">Magnesium</keyword>
<dbReference type="GO" id="GO:0046872">
    <property type="term" value="F:metal ion binding"/>
    <property type="evidence" value="ECO:0007669"/>
    <property type="project" value="UniProtKB-KW"/>
</dbReference>
<proteinExistence type="inferred from homology"/>
<dbReference type="InterPro" id="IPR000086">
    <property type="entry name" value="NUDIX_hydrolase_dom"/>
</dbReference>
<keyword evidence="26" id="KW-1185">Reference proteome</keyword>
<dbReference type="AlphaFoldDB" id="A0A0C9ZQ13"/>
<evidence type="ECO:0000256" key="13">
    <source>
        <dbReference type="ARBA" id="ARBA00026103"/>
    </source>
</evidence>
<evidence type="ECO:0000256" key="21">
    <source>
        <dbReference type="ARBA" id="ARBA00048894"/>
    </source>
</evidence>
<comment type="function">
    <text evidence="23">Oxidized purine nucleoside triphosphate hydrolase which is a prominent sanitizer of the oxidized nucleotide pool. Catalyzes the hydrolysis of 2-oxo-dATP (2-hydroxy-dATP) into 2-oxo-dAMP. Also has a significant hydrolase activity toward 2-oxo-ATP, 8-oxo-dGTP and 8-oxo-dATP. Through the hydrolysis of oxidized purine nucleoside triphosphates, prevents their incorporation into DNA and the subsequent transversions A:T to C:G and G:C to T:A. Also catalyzes the hydrolysis of methylated purine nucleoside triphosphate preventing their integration into DNA. Through this antimutagenic activity protects cells from oxidative stress.</text>
</comment>